<name>A0A8I1Y824_BRAEL</name>
<feature type="compositionally biased region" description="Polar residues" evidence="1">
    <location>
        <begin position="30"/>
        <end position="40"/>
    </location>
</feature>
<evidence type="ECO:0000313" key="5">
    <source>
        <dbReference type="Proteomes" id="UP001565471"/>
    </source>
</evidence>
<evidence type="ECO:0000313" key="4">
    <source>
        <dbReference type="Proteomes" id="UP000673383"/>
    </source>
</evidence>
<proteinExistence type="predicted"/>
<reference evidence="2" key="1">
    <citation type="submission" date="2021-02" db="EMBL/GenBank/DDBJ databases">
        <title>Genomic Encyclopedia of Type Strains, Phase IV (KMG-V): Genome sequencing to study the core and pangenomes of soil and plant-associated prokaryotes.</title>
        <authorList>
            <person name="Whitman W."/>
        </authorList>
    </citation>
    <scope>NUCLEOTIDE SEQUENCE</scope>
    <source>
        <strain evidence="2">USDA 406</strain>
    </source>
</reference>
<comment type="caution">
    <text evidence="2">The sequence shown here is derived from an EMBL/GenBank/DDBJ whole genome shotgun (WGS) entry which is preliminary data.</text>
</comment>
<reference evidence="3 5" key="2">
    <citation type="submission" date="2024-07" db="EMBL/GenBank/DDBJ databases">
        <title>Genomic Encyclopedia of Type Strains, Phase V (KMG-V): Genome sequencing to study the core and pangenomes of soil and plant-associated prokaryotes.</title>
        <authorList>
            <person name="Whitman W."/>
        </authorList>
    </citation>
    <scope>NUCLEOTIDE SEQUENCE [LARGE SCALE GENOMIC DNA]</scope>
    <source>
        <strain evidence="3 5">USDA 415</strain>
    </source>
</reference>
<gene>
    <name evidence="3" type="ORF">ABIF29_009714</name>
    <name evidence="2" type="ORF">JOH49_001521</name>
</gene>
<keyword evidence="5" id="KW-1185">Reference proteome</keyword>
<dbReference type="Proteomes" id="UP000673383">
    <property type="component" value="Unassembled WGS sequence"/>
</dbReference>
<dbReference type="RefSeq" id="WP_256379488.1">
    <property type="nucleotide sequence ID" value="NZ_BJNL01000079.1"/>
</dbReference>
<dbReference type="AlphaFoldDB" id="A0A8I1Y824"/>
<evidence type="ECO:0000313" key="3">
    <source>
        <dbReference type="EMBL" id="MEY9322915.1"/>
    </source>
</evidence>
<sequence length="40" mass="4102">MVEKVEAIAIIEVSSSDATAPANAFREPASGNQSSLTPVL</sequence>
<dbReference type="GeneID" id="92963864"/>
<dbReference type="Proteomes" id="UP001565471">
    <property type="component" value="Unassembled WGS sequence"/>
</dbReference>
<evidence type="ECO:0000313" key="2">
    <source>
        <dbReference type="EMBL" id="MBP1291768.1"/>
    </source>
</evidence>
<dbReference type="EMBL" id="JAFICZ010000001">
    <property type="protein sequence ID" value="MBP1291768.1"/>
    <property type="molecule type" value="Genomic_DNA"/>
</dbReference>
<dbReference type="EMBL" id="JBGBZA010000002">
    <property type="protein sequence ID" value="MEY9322915.1"/>
    <property type="molecule type" value="Genomic_DNA"/>
</dbReference>
<protein>
    <submittedName>
        <fullName evidence="2">Uncharacterized protein</fullName>
    </submittedName>
</protein>
<accession>A0A8I1Y824</accession>
<evidence type="ECO:0000256" key="1">
    <source>
        <dbReference type="SAM" id="MobiDB-lite"/>
    </source>
</evidence>
<organism evidence="2 4">
    <name type="scientific">Bradyrhizobium elkanii</name>
    <dbReference type="NCBI Taxonomy" id="29448"/>
    <lineage>
        <taxon>Bacteria</taxon>
        <taxon>Pseudomonadati</taxon>
        <taxon>Pseudomonadota</taxon>
        <taxon>Alphaproteobacteria</taxon>
        <taxon>Hyphomicrobiales</taxon>
        <taxon>Nitrobacteraceae</taxon>
        <taxon>Bradyrhizobium</taxon>
    </lineage>
</organism>
<feature type="region of interest" description="Disordered" evidence="1">
    <location>
        <begin position="19"/>
        <end position="40"/>
    </location>
</feature>